<sequence length="279" mass="31965">MKKRITKLLMLGIMLIIGSSMVGCAPVNDIMVKLGFRNNDFDYMKTNKVDEITIESTRDSGFRFKVTDPKAIDEIYNTLAAGNPESEKSSLDPDYIFEIHCGDEIKKYEYVVGVDESGKGNFYDGEKSYKVPKNLDQTIINNLSFIRRPRDFNSIYYGTIMDVLKMNKDQLGDGKHKVGIDILGDLDCVKYLFSVELQGFQNELQKIIPGAEIIKNNAEDYNVIVTVQNKGYDSDTFRTIITIDNKVDNVYEKYYVVGHYEFKKWEITVGKDGKKPENW</sequence>
<dbReference type="PROSITE" id="PS51257">
    <property type="entry name" value="PROKAR_LIPOPROTEIN"/>
    <property type="match status" value="1"/>
</dbReference>
<dbReference type="EMBL" id="JAIKTU010000008">
    <property type="protein sequence ID" value="MBY0756011.1"/>
    <property type="molecule type" value="Genomic_DNA"/>
</dbReference>
<evidence type="ECO:0000313" key="2">
    <source>
        <dbReference type="EMBL" id="MBY0756011.1"/>
    </source>
</evidence>
<organism evidence="2 3">
    <name type="scientific">Clostridium sardiniense</name>
    <name type="common">Clostridium absonum</name>
    <dbReference type="NCBI Taxonomy" id="29369"/>
    <lineage>
        <taxon>Bacteria</taxon>
        <taxon>Bacillati</taxon>
        <taxon>Bacillota</taxon>
        <taxon>Clostridia</taxon>
        <taxon>Eubacteriales</taxon>
        <taxon>Clostridiaceae</taxon>
        <taxon>Clostridium</taxon>
    </lineage>
</organism>
<name>A0ABS7KYW4_CLOSR</name>
<accession>A0ABS7KYW4</accession>
<protein>
    <recommendedName>
        <fullName evidence="1">YhfM-like domain-containing protein</fullName>
    </recommendedName>
</protein>
<dbReference type="InterPro" id="IPR058780">
    <property type="entry name" value="YhfM-like_dom"/>
</dbReference>
<dbReference type="Proteomes" id="UP001299068">
    <property type="component" value="Unassembled WGS sequence"/>
</dbReference>
<feature type="domain" description="YhfM-like" evidence="1">
    <location>
        <begin position="46"/>
        <end position="148"/>
    </location>
</feature>
<comment type="caution">
    <text evidence="2">The sequence shown here is derived from an EMBL/GenBank/DDBJ whole genome shotgun (WGS) entry which is preliminary data.</text>
</comment>
<dbReference type="RefSeq" id="WP_221861325.1">
    <property type="nucleotide sequence ID" value="NZ_JAIKTU010000008.1"/>
</dbReference>
<reference evidence="2 3" key="1">
    <citation type="journal article" date="2021" name="Cell Host Microbe">
        <title>in vivo commensal control of Clostridioides difficile virulence.</title>
        <authorList>
            <person name="Girinathan B.P."/>
            <person name="Dibenedetto N."/>
            <person name="Worley J.N."/>
            <person name="Peltier J."/>
            <person name="Arrieta-Ortiz M.L."/>
            <person name="Rupa Christinal Immanuel S."/>
            <person name="Lavin R."/>
            <person name="Delaney M.L."/>
            <person name="Cummins C."/>
            <person name="Hoffmann M."/>
            <person name="Luo Y."/>
            <person name="Gonzalez-Escalona N."/>
            <person name="Allard M."/>
            <person name="Onderdonk A.B."/>
            <person name="Gerber G.K."/>
            <person name="Sonenshein A.L."/>
            <person name="Baliga N."/>
            <person name="Dupuy B."/>
            <person name="Bry L."/>
        </authorList>
    </citation>
    <scope>NUCLEOTIDE SEQUENCE [LARGE SCALE GENOMIC DNA]</scope>
    <source>
        <strain evidence="2 3">DSM 599</strain>
    </source>
</reference>
<proteinExistence type="predicted"/>
<evidence type="ECO:0000259" key="1">
    <source>
        <dbReference type="Pfam" id="PF26353"/>
    </source>
</evidence>
<gene>
    <name evidence="2" type="ORF">K5V21_11190</name>
</gene>
<evidence type="ECO:0000313" key="3">
    <source>
        <dbReference type="Proteomes" id="UP001299068"/>
    </source>
</evidence>
<dbReference type="Pfam" id="PF26353">
    <property type="entry name" value="YhfM"/>
    <property type="match status" value="1"/>
</dbReference>
<keyword evidence="3" id="KW-1185">Reference proteome</keyword>